<evidence type="ECO:0000313" key="1">
    <source>
        <dbReference type="EMBL" id="MFC4766056.1"/>
    </source>
</evidence>
<comment type="caution">
    <text evidence="1">The sequence shown here is derived from an EMBL/GenBank/DDBJ whole genome shotgun (WGS) entry which is preliminary data.</text>
</comment>
<sequence>MKKRRSVYMLTSLLVLSALIITVVLPNGFRQSESAQTKQANTENNTFVLNEKEEQILKQVGLVPYINDVLFDETADGKMIVSATAEIGTAPESDKKQLAREVAHKFTVAVYKTGVTVAEASIHITSDNHLVLGTSLGSDHQKKMTQSAMSGSGQSTSEFFQFLKEHETQTEDPVKNTWFYEIP</sequence>
<name>A0ABV9PVU0_9BACL</name>
<organism evidence="1 2">
    <name type="scientific">Effusibacillus consociatus</name>
    <dbReference type="NCBI Taxonomy" id="1117041"/>
    <lineage>
        <taxon>Bacteria</taxon>
        <taxon>Bacillati</taxon>
        <taxon>Bacillota</taxon>
        <taxon>Bacilli</taxon>
        <taxon>Bacillales</taxon>
        <taxon>Alicyclobacillaceae</taxon>
        <taxon>Effusibacillus</taxon>
    </lineage>
</organism>
<evidence type="ECO:0008006" key="3">
    <source>
        <dbReference type="Google" id="ProtNLM"/>
    </source>
</evidence>
<reference evidence="2" key="1">
    <citation type="journal article" date="2019" name="Int. J. Syst. Evol. Microbiol.">
        <title>The Global Catalogue of Microorganisms (GCM) 10K type strain sequencing project: providing services to taxonomists for standard genome sequencing and annotation.</title>
        <authorList>
            <consortium name="The Broad Institute Genomics Platform"/>
            <consortium name="The Broad Institute Genome Sequencing Center for Infectious Disease"/>
            <person name="Wu L."/>
            <person name="Ma J."/>
        </authorList>
    </citation>
    <scope>NUCLEOTIDE SEQUENCE [LARGE SCALE GENOMIC DNA]</scope>
    <source>
        <strain evidence="2">WYCCWR 12678</strain>
    </source>
</reference>
<dbReference type="Proteomes" id="UP001596002">
    <property type="component" value="Unassembled WGS sequence"/>
</dbReference>
<dbReference type="EMBL" id="JBHSHC010000011">
    <property type="protein sequence ID" value="MFC4766056.1"/>
    <property type="molecule type" value="Genomic_DNA"/>
</dbReference>
<protein>
    <recommendedName>
        <fullName evidence="3">DUF4825 domain-containing protein</fullName>
    </recommendedName>
</protein>
<dbReference type="RefSeq" id="WP_380023726.1">
    <property type="nucleotide sequence ID" value="NZ_JBHSHC010000011.1"/>
</dbReference>
<proteinExistence type="predicted"/>
<keyword evidence="2" id="KW-1185">Reference proteome</keyword>
<accession>A0ABV9PVU0</accession>
<evidence type="ECO:0000313" key="2">
    <source>
        <dbReference type="Proteomes" id="UP001596002"/>
    </source>
</evidence>
<gene>
    <name evidence="1" type="ORF">ACFO8Q_01385</name>
</gene>